<dbReference type="AlphaFoldDB" id="A6W8T7"/>
<accession>A6W8T7</accession>
<evidence type="ECO:0000313" key="2">
    <source>
        <dbReference type="Proteomes" id="UP000001116"/>
    </source>
</evidence>
<dbReference type="Proteomes" id="UP000001116">
    <property type="component" value="Chromosome"/>
</dbReference>
<sequence>MPDEPTTEHPRQWLHDLATKLGAPVAWVEGRLLPALDDLGYRITRIPNPLLDKRGNYYGKQGTTHEHRTVGDYRAWSYDASEWCYPSDPCRLCREMADA</sequence>
<reference evidence="2" key="1">
    <citation type="journal article" date="2008" name="PLoS ONE">
        <title>Survival in nuclear waste, extreme resistance, and potential applications gleaned from the genome sequence of Kineococcus radiotolerans SRS30216.</title>
        <authorList>
            <person name="Bagwell C.E."/>
            <person name="Bhat S."/>
            <person name="Hawkins G.M."/>
            <person name="Smith B.W."/>
            <person name="Biswas T."/>
            <person name="Hoover T.R."/>
            <person name="Saunders E."/>
            <person name="Han C.S."/>
            <person name="Tsodikov O.V."/>
            <person name="Shimkets L.J."/>
        </authorList>
    </citation>
    <scope>NUCLEOTIDE SEQUENCE [LARGE SCALE GENOMIC DNA]</scope>
    <source>
        <strain evidence="2">ATCC BAA-149 / DSM 14245 / SRS30216</strain>
    </source>
</reference>
<organism evidence="1 2">
    <name type="scientific">Kineococcus radiotolerans (strain ATCC BAA-149 / DSM 14245 / SRS30216)</name>
    <dbReference type="NCBI Taxonomy" id="266940"/>
    <lineage>
        <taxon>Bacteria</taxon>
        <taxon>Bacillati</taxon>
        <taxon>Actinomycetota</taxon>
        <taxon>Actinomycetes</taxon>
        <taxon>Kineosporiales</taxon>
        <taxon>Kineosporiaceae</taxon>
        <taxon>Kineococcus</taxon>
    </lineage>
</organism>
<keyword evidence="2" id="KW-1185">Reference proteome</keyword>
<gene>
    <name evidence="1" type="ordered locus">Krad_1740</name>
</gene>
<evidence type="ECO:0000313" key="1">
    <source>
        <dbReference type="EMBL" id="ABS03226.1"/>
    </source>
</evidence>
<protein>
    <submittedName>
        <fullName evidence="1">Uncharacterized protein</fullName>
    </submittedName>
</protein>
<proteinExistence type="predicted"/>
<dbReference type="HOGENOM" id="CLU_2316548_0_0_11"/>
<dbReference type="EMBL" id="CP000750">
    <property type="protein sequence ID" value="ABS03226.1"/>
    <property type="molecule type" value="Genomic_DNA"/>
</dbReference>
<dbReference type="STRING" id="266940.Krad_1740"/>
<dbReference type="KEGG" id="kra:Krad_1740"/>
<name>A6W8T7_KINRD</name>